<organism evidence="4 5">
    <name type="scientific">Acaromyces ingoldii</name>
    <dbReference type="NCBI Taxonomy" id="215250"/>
    <lineage>
        <taxon>Eukaryota</taxon>
        <taxon>Fungi</taxon>
        <taxon>Dikarya</taxon>
        <taxon>Basidiomycota</taxon>
        <taxon>Ustilaginomycotina</taxon>
        <taxon>Exobasidiomycetes</taxon>
        <taxon>Exobasidiales</taxon>
        <taxon>Cryptobasidiaceae</taxon>
        <taxon>Acaromyces</taxon>
    </lineage>
</organism>
<dbReference type="GeneID" id="37042363"/>
<dbReference type="CDD" id="cd00609">
    <property type="entry name" value="AAT_like"/>
    <property type="match status" value="1"/>
</dbReference>
<dbReference type="Gene3D" id="3.90.1150.10">
    <property type="entry name" value="Aspartate Aminotransferase, domain 1"/>
    <property type="match status" value="1"/>
</dbReference>
<name>A0A316YUP4_9BASI</name>
<evidence type="ECO:0000313" key="4">
    <source>
        <dbReference type="EMBL" id="PWN93290.1"/>
    </source>
</evidence>
<dbReference type="PANTHER" id="PTHR43795">
    <property type="entry name" value="BIFUNCTIONAL ASPARTATE AMINOTRANSFERASE AND GLUTAMATE/ASPARTATE-PREPHENATE AMINOTRANSFERASE-RELATED"/>
    <property type="match status" value="1"/>
</dbReference>
<evidence type="ECO:0000259" key="3">
    <source>
        <dbReference type="Pfam" id="PF00155"/>
    </source>
</evidence>
<dbReference type="STRING" id="215250.A0A316YUP4"/>
<dbReference type="InterPro" id="IPR015422">
    <property type="entry name" value="PyrdxlP-dep_Trfase_small"/>
</dbReference>
<dbReference type="RefSeq" id="XP_025380488.1">
    <property type="nucleotide sequence ID" value="XM_025520447.1"/>
</dbReference>
<feature type="domain" description="Aminotransferase class I/classII large" evidence="3">
    <location>
        <begin position="191"/>
        <end position="521"/>
    </location>
</feature>
<dbReference type="Proteomes" id="UP000245768">
    <property type="component" value="Unassembled WGS sequence"/>
</dbReference>
<evidence type="ECO:0000313" key="5">
    <source>
        <dbReference type="Proteomes" id="UP000245768"/>
    </source>
</evidence>
<dbReference type="PANTHER" id="PTHR43795:SF39">
    <property type="entry name" value="AMINOTRANSFERASE CLASS I_CLASSII DOMAIN-CONTAINING PROTEIN"/>
    <property type="match status" value="1"/>
</dbReference>
<keyword evidence="4" id="KW-0808">Transferase</keyword>
<feature type="region of interest" description="Disordered" evidence="2">
    <location>
        <begin position="1"/>
        <end position="80"/>
    </location>
</feature>
<dbReference type="OrthoDB" id="7042322at2759"/>
<dbReference type="InterPro" id="IPR004839">
    <property type="entry name" value="Aminotransferase_I/II_large"/>
</dbReference>
<dbReference type="GO" id="GO:0006520">
    <property type="term" value="P:amino acid metabolic process"/>
    <property type="evidence" value="ECO:0007669"/>
    <property type="project" value="TreeGrafter"/>
</dbReference>
<keyword evidence="5" id="KW-1185">Reference proteome</keyword>
<dbReference type="InParanoid" id="A0A316YUP4"/>
<evidence type="ECO:0000256" key="1">
    <source>
        <dbReference type="ARBA" id="ARBA00022898"/>
    </source>
</evidence>
<reference evidence="4 5" key="1">
    <citation type="journal article" date="2018" name="Mol. Biol. Evol.">
        <title>Broad Genomic Sampling Reveals a Smut Pathogenic Ancestry of the Fungal Clade Ustilaginomycotina.</title>
        <authorList>
            <person name="Kijpornyongpan T."/>
            <person name="Mondo S.J."/>
            <person name="Barry K."/>
            <person name="Sandor L."/>
            <person name="Lee J."/>
            <person name="Lipzen A."/>
            <person name="Pangilinan J."/>
            <person name="LaButti K."/>
            <person name="Hainaut M."/>
            <person name="Henrissat B."/>
            <person name="Grigoriev I.V."/>
            <person name="Spatafora J.W."/>
            <person name="Aime M.C."/>
        </authorList>
    </citation>
    <scope>NUCLEOTIDE SEQUENCE [LARGE SCALE GENOMIC DNA]</scope>
    <source>
        <strain evidence="4 5">MCA 4198</strain>
    </source>
</reference>
<dbReference type="Gene3D" id="3.40.640.10">
    <property type="entry name" value="Type I PLP-dependent aspartate aminotransferase-like (Major domain)"/>
    <property type="match status" value="1"/>
</dbReference>
<dbReference type="EMBL" id="KZ819634">
    <property type="protein sequence ID" value="PWN93290.1"/>
    <property type="molecule type" value="Genomic_DNA"/>
</dbReference>
<dbReference type="GO" id="GO:0008483">
    <property type="term" value="F:transaminase activity"/>
    <property type="evidence" value="ECO:0007669"/>
    <property type="project" value="TreeGrafter"/>
</dbReference>
<dbReference type="InterPro" id="IPR015421">
    <property type="entry name" value="PyrdxlP-dep_Trfase_major"/>
</dbReference>
<keyword evidence="1" id="KW-0663">Pyridoxal phosphate</keyword>
<dbReference type="SUPFAM" id="SSF53383">
    <property type="entry name" value="PLP-dependent transferases"/>
    <property type="match status" value="1"/>
</dbReference>
<dbReference type="GO" id="GO:0030170">
    <property type="term" value="F:pyridoxal phosphate binding"/>
    <property type="evidence" value="ECO:0007669"/>
    <property type="project" value="InterPro"/>
</dbReference>
<gene>
    <name evidence="4" type="ORF">FA10DRAFT_263956</name>
</gene>
<feature type="compositionally biased region" description="Basic and acidic residues" evidence="2">
    <location>
        <begin position="67"/>
        <end position="80"/>
    </location>
</feature>
<protein>
    <submittedName>
        <fullName evidence="4">PLP-dependent transferase</fullName>
    </submittedName>
</protein>
<dbReference type="PRINTS" id="PR00753">
    <property type="entry name" value="ACCSYNTHASE"/>
</dbReference>
<dbReference type="AlphaFoldDB" id="A0A316YUP4"/>
<proteinExistence type="predicted"/>
<dbReference type="InterPro" id="IPR050478">
    <property type="entry name" value="Ethylene_sulfur-biosynth"/>
</dbReference>
<sequence length="548" mass="60806">MQIESGLSPVANEDQDDDDDDVQSRTMGAQQTKEKAAGADLTTKAAPHLAAAAKTGGSAADAADADDSPKKRAERQKKAGLSDRGLRNLYDMEALLAMFFGKRTNVWSPENPEGSIPMAIADNQLMRPELIEFYNSPGKLALKPQDLTYADRGMCSKRLLDAICGMVNTTPDGFFFEDDKKDQWPKPIKEIKIEHIVVGNGATGVLDALFWALINDGDGILLSQPHYNAFSNDTTLRDKAELILVQPPIPVASAKEPKEPREHVAPDTVKYYADALKNAEKKGTKVKCILLCNPHNPSGAIYPRETVVALAKFAAEHDLHLVMDEIYSRSVFRTNDVPDPTPFYSILGIDVEKEAGLNPSRVHVVSSASKDFSTNGFRLGYVISQHNPDLCLTLLGSALMSQAAAPSANLFAALLEDKEYLGRYMAENRRRIAASYNYLTAFFRKHQLPYVPSNSGFFLLVDLRQYLDVKPGADEKKARESEMRLLDRLQDGKVTLAPGTIYKHPIPGFYRLTYTLVPEALKLGLSRMEDIFGWEKWIDEQPLPWTRT</sequence>
<evidence type="ECO:0000256" key="2">
    <source>
        <dbReference type="SAM" id="MobiDB-lite"/>
    </source>
</evidence>
<dbReference type="Pfam" id="PF00155">
    <property type="entry name" value="Aminotran_1_2"/>
    <property type="match status" value="1"/>
</dbReference>
<accession>A0A316YUP4</accession>
<dbReference type="InterPro" id="IPR015424">
    <property type="entry name" value="PyrdxlP-dep_Trfase"/>
</dbReference>
<feature type="compositionally biased region" description="Low complexity" evidence="2">
    <location>
        <begin position="41"/>
        <end position="62"/>
    </location>
</feature>